<feature type="transmembrane region" description="Helical" evidence="6">
    <location>
        <begin position="41"/>
        <end position="63"/>
    </location>
</feature>
<keyword evidence="4 6" id="KW-1133">Transmembrane helix</keyword>
<dbReference type="InterPro" id="IPR051791">
    <property type="entry name" value="Pra-immunoreactive"/>
</dbReference>
<evidence type="ECO:0000313" key="8">
    <source>
        <dbReference type="EMBL" id="MBM7630957.1"/>
    </source>
</evidence>
<evidence type="ECO:0000256" key="3">
    <source>
        <dbReference type="ARBA" id="ARBA00022692"/>
    </source>
</evidence>
<dbReference type="EMBL" id="JAFBEC010000001">
    <property type="protein sequence ID" value="MBM7630957.1"/>
    <property type="molecule type" value="Genomic_DNA"/>
</dbReference>
<evidence type="ECO:0000256" key="4">
    <source>
        <dbReference type="ARBA" id="ARBA00022989"/>
    </source>
</evidence>
<feature type="transmembrane region" description="Helical" evidence="6">
    <location>
        <begin position="12"/>
        <end position="35"/>
    </location>
</feature>
<dbReference type="Pfam" id="PF06271">
    <property type="entry name" value="RDD"/>
    <property type="match status" value="1"/>
</dbReference>
<comment type="subcellular location">
    <subcellularLocation>
        <location evidence="1">Cell membrane</location>
        <topology evidence="1">Multi-pass membrane protein</topology>
    </subcellularLocation>
</comment>
<evidence type="ECO:0000256" key="6">
    <source>
        <dbReference type="SAM" id="Phobius"/>
    </source>
</evidence>
<dbReference type="Proteomes" id="UP000741863">
    <property type="component" value="Unassembled WGS sequence"/>
</dbReference>
<reference evidence="8 9" key="1">
    <citation type="submission" date="2021-01" db="EMBL/GenBank/DDBJ databases">
        <title>Genomic Encyclopedia of Type Strains, Phase IV (KMG-IV): sequencing the most valuable type-strain genomes for metagenomic binning, comparative biology and taxonomic classification.</title>
        <authorList>
            <person name="Goeker M."/>
        </authorList>
    </citation>
    <scope>NUCLEOTIDE SEQUENCE [LARGE SCALE GENOMIC DNA]</scope>
    <source>
        <strain evidence="8 9">DSM 25540</strain>
    </source>
</reference>
<comment type="caution">
    <text evidence="8">The sequence shown here is derived from an EMBL/GenBank/DDBJ whole genome shotgun (WGS) entry which is preliminary data.</text>
</comment>
<dbReference type="InterPro" id="IPR010432">
    <property type="entry name" value="RDD"/>
</dbReference>
<evidence type="ECO:0000259" key="7">
    <source>
        <dbReference type="Pfam" id="PF06271"/>
    </source>
</evidence>
<sequence length="140" mass="16263">MRTYAGFWLRLWAYLIDLLIVASLSSIIIHPLFAFLFTPELAIGVFTIQGVLLAVSYYVYFVVMTKVWQQTLGKMVFGLKVERTDEQRLVWKDVFIREVAGRIIHRVLWITNILYIVVAVHPEKAGIHDLLSDTRVVLER</sequence>
<protein>
    <submittedName>
        <fullName evidence="8">RDD family membrane protein YckC</fullName>
    </submittedName>
</protein>
<evidence type="ECO:0000256" key="1">
    <source>
        <dbReference type="ARBA" id="ARBA00004651"/>
    </source>
</evidence>
<organism evidence="8 9">
    <name type="scientific">Geomicrobium sediminis</name>
    <dbReference type="NCBI Taxonomy" id="1347788"/>
    <lineage>
        <taxon>Bacteria</taxon>
        <taxon>Bacillati</taxon>
        <taxon>Bacillota</taxon>
        <taxon>Bacilli</taxon>
        <taxon>Bacillales</taxon>
        <taxon>Geomicrobium</taxon>
    </lineage>
</organism>
<evidence type="ECO:0000256" key="5">
    <source>
        <dbReference type="ARBA" id="ARBA00023136"/>
    </source>
</evidence>
<evidence type="ECO:0000313" key="9">
    <source>
        <dbReference type="Proteomes" id="UP000741863"/>
    </source>
</evidence>
<dbReference type="PANTHER" id="PTHR36115:SF9">
    <property type="entry name" value="LMO1584 PROTEIN"/>
    <property type="match status" value="1"/>
</dbReference>
<keyword evidence="9" id="KW-1185">Reference proteome</keyword>
<evidence type="ECO:0000256" key="2">
    <source>
        <dbReference type="ARBA" id="ARBA00022475"/>
    </source>
</evidence>
<keyword evidence="2" id="KW-1003">Cell membrane</keyword>
<keyword evidence="3 6" id="KW-0812">Transmembrane</keyword>
<proteinExistence type="predicted"/>
<dbReference type="RefSeq" id="WP_204695119.1">
    <property type="nucleotide sequence ID" value="NZ_JAFBEC010000001.1"/>
</dbReference>
<keyword evidence="5 6" id="KW-0472">Membrane</keyword>
<dbReference type="PANTHER" id="PTHR36115">
    <property type="entry name" value="PROLINE-RICH ANTIGEN HOMOLOG-RELATED"/>
    <property type="match status" value="1"/>
</dbReference>
<name>A0ABS2P6L3_9BACL</name>
<feature type="domain" description="RDD" evidence="7">
    <location>
        <begin position="4"/>
        <end position="132"/>
    </location>
</feature>
<gene>
    <name evidence="8" type="ORF">JOD17_000048</name>
</gene>
<accession>A0ABS2P6L3</accession>